<sequence length="308" mass="30657">MATQTITELQTFEHTSATATLDAAAAPYVATPPSRKSHGPPVATAEAPPSPSPPSASAAGSAAAAAVADGTTPEAETAAISRPRGILIIAQLMGVSLLSSFSGGAVVVGLPAIAAALQLERDGLLLWPTSVFYLTAGSCLLLAGSVADVAGPKRANLSGALLGAACALGCGLARTGGQLIALRALQGVANAVVFPSSVSLVARHVEGGRPRNMGFACLGFAAPIGFSLGLVLGGVFVDGAAGGWRAAFYLAGTASFALFVVGIWALPPDGARSRPGRPSVWKRLVSDIDWVGAVLASTGLATLSYVFA</sequence>
<feature type="compositionally biased region" description="Low complexity" evidence="5">
    <location>
        <begin position="55"/>
        <end position="67"/>
    </location>
</feature>
<evidence type="ECO:0000313" key="9">
    <source>
        <dbReference type="Proteomes" id="UP001320420"/>
    </source>
</evidence>
<evidence type="ECO:0000256" key="6">
    <source>
        <dbReference type="SAM" id="Phobius"/>
    </source>
</evidence>
<gene>
    <name evidence="8" type="ORF">SLS62_003344</name>
</gene>
<evidence type="ECO:0000256" key="2">
    <source>
        <dbReference type="ARBA" id="ARBA00022692"/>
    </source>
</evidence>
<dbReference type="GO" id="GO:0022857">
    <property type="term" value="F:transmembrane transporter activity"/>
    <property type="evidence" value="ECO:0007669"/>
    <property type="project" value="InterPro"/>
</dbReference>
<dbReference type="PANTHER" id="PTHR42718:SF10">
    <property type="entry name" value="TRANSPORTER, PUTATIVE (AFU_ORTHOLOGUE AFUA_8G06760)-RELATED"/>
    <property type="match status" value="1"/>
</dbReference>
<evidence type="ECO:0000313" key="8">
    <source>
        <dbReference type="EMBL" id="KAK7754784.1"/>
    </source>
</evidence>
<feature type="transmembrane region" description="Helical" evidence="6">
    <location>
        <begin position="214"/>
        <end position="236"/>
    </location>
</feature>
<dbReference type="PANTHER" id="PTHR42718">
    <property type="entry name" value="MAJOR FACILITATOR SUPERFAMILY MULTIDRUG TRANSPORTER MFSC"/>
    <property type="match status" value="1"/>
</dbReference>
<evidence type="ECO:0000256" key="3">
    <source>
        <dbReference type="ARBA" id="ARBA00022989"/>
    </source>
</evidence>
<dbReference type="Proteomes" id="UP001320420">
    <property type="component" value="Unassembled WGS sequence"/>
</dbReference>
<dbReference type="GO" id="GO:0016020">
    <property type="term" value="C:membrane"/>
    <property type="evidence" value="ECO:0007669"/>
    <property type="project" value="UniProtKB-SubCell"/>
</dbReference>
<name>A0AAN9V599_9PEZI</name>
<feature type="transmembrane region" description="Helical" evidence="6">
    <location>
        <begin position="125"/>
        <end position="143"/>
    </location>
</feature>
<protein>
    <recommendedName>
        <fullName evidence="7">Major facilitator superfamily (MFS) profile domain-containing protein</fullName>
    </recommendedName>
</protein>
<feature type="region of interest" description="Disordered" evidence="5">
    <location>
        <begin position="28"/>
        <end position="67"/>
    </location>
</feature>
<dbReference type="InterPro" id="IPR020846">
    <property type="entry name" value="MFS_dom"/>
</dbReference>
<keyword evidence="9" id="KW-1185">Reference proteome</keyword>
<organism evidence="8 9">
    <name type="scientific">Diatrype stigma</name>
    <dbReference type="NCBI Taxonomy" id="117547"/>
    <lineage>
        <taxon>Eukaryota</taxon>
        <taxon>Fungi</taxon>
        <taxon>Dikarya</taxon>
        <taxon>Ascomycota</taxon>
        <taxon>Pezizomycotina</taxon>
        <taxon>Sordariomycetes</taxon>
        <taxon>Xylariomycetidae</taxon>
        <taxon>Xylariales</taxon>
        <taxon>Diatrypaceae</taxon>
        <taxon>Diatrype</taxon>
    </lineage>
</organism>
<accession>A0AAN9V599</accession>
<keyword evidence="2 6" id="KW-0812">Transmembrane</keyword>
<dbReference type="AlphaFoldDB" id="A0AAN9V599"/>
<comment type="subcellular location">
    <subcellularLocation>
        <location evidence="1">Membrane</location>
        <topology evidence="1">Multi-pass membrane protein</topology>
    </subcellularLocation>
</comment>
<keyword evidence="3 6" id="KW-1133">Transmembrane helix</keyword>
<dbReference type="PROSITE" id="PS50850">
    <property type="entry name" value="MFS"/>
    <property type="match status" value="1"/>
</dbReference>
<comment type="caution">
    <text evidence="8">The sequence shown here is derived from an EMBL/GenBank/DDBJ whole genome shotgun (WGS) entry which is preliminary data.</text>
</comment>
<evidence type="ECO:0000256" key="4">
    <source>
        <dbReference type="ARBA" id="ARBA00023136"/>
    </source>
</evidence>
<dbReference type="InterPro" id="IPR011701">
    <property type="entry name" value="MFS"/>
</dbReference>
<feature type="transmembrane region" description="Helical" evidence="6">
    <location>
        <begin position="155"/>
        <end position="174"/>
    </location>
</feature>
<reference evidence="8 9" key="1">
    <citation type="submission" date="2024-02" db="EMBL/GenBank/DDBJ databases">
        <title>De novo assembly and annotation of 12 fungi associated with fruit tree decline syndrome in Ontario, Canada.</title>
        <authorList>
            <person name="Sulman M."/>
            <person name="Ellouze W."/>
            <person name="Ilyukhin E."/>
        </authorList>
    </citation>
    <scope>NUCLEOTIDE SEQUENCE [LARGE SCALE GENOMIC DNA]</scope>
    <source>
        <strain evidence="8 9">M11/M66-122</strain>
    </source>
</reference>
<feature type="domain" description="Major facilitator superfamily (MFS) profile" evidence="7">
    <location>
        <begin position="88"/>
        <end position="308"/>
    </location>
</feature>
<evidence type="ECO:0000259" key="7">
    <source>
        <dbReference type="PROSITE" id="PS50850"/>
    </source>
</evidence>
<proteinExistence type="predicted"/>
<feature type="transmembrane region" description="Helical" evidence="6">
    <location>
        <begin position="248"/>
        <end position="267"/>
    </location>
</feature>
<keyword evidence="4 6" id="KW-0472">Membrane</keyword>
<feature type="transmembrane region" description="Helical" evidence="6">
    <location>
        <begin position="288"/>
        <end position="307"/>
    </location>
</feature>
<dbReference type="Gene3D" id="1.20.1250.20">
    <property type="entry name" value="MFS general substrate transporter like domains"/>
    <property type="match status" value="1"/>
</dbReference>
<dbReference type="InterPro" id="IPR036259">
    <property type="entry name" value="MFS_trans_sf"/>
</dbReference>
<dbReference type="Pfam" id="PF07690">
    <property type="entry name" value="MFS_1"/>
    <property type="match status" value="1"/>
</dbReference>
<dbReference type="EMBL" id="JAKJXP020000018">
    <property type="protein sequence ID" value="KAK7754784.1"/>
    <property type="molecule type" value="Genomic_DNA"/>
</dbReference>
<evidence type="ECO:0000256" key="5">
    <source>
        <dbReference type="SAM" id="MobiDB-lite"/>
    </source>
</evidence>
<evidence type="ECO:0000256" key="1">
    <source>
        <dbReference type="ARBA" id="ARBA00004141"/>
    </source>
</evidence>
<feature type="transmembrane region" description="Helical" evidence="6">
    <location>
        <begin position="92"/>
        <end position="119"/>
    </location>
</feature>
<dbReference type="SUPFAM" id="SSF103473">
    <property type="entry name" value="MFS general substrate transporter"/>
    <property type="match status" value="1"/>
</dbReference>